<evidence type="ECO:0000256" key="1">
    <source>
        <dbReference type="ARBA" id="ARBA00022630"/>
    </source>
</evidence>
<dbReference type="SUPFAM" id="SSF54292">
    <property type="entry name" value="2Fe-2S ferredoxin-like"/>
    <property type="match status" value="1"/>
</dbReference>
<dbReference type="InterPro" id="IPR001041">
    <property type="entry name" value="2Fe-2S_ferredoxin-type"/>
</dbReference>
<evidence type="ECO:0000259" key="7">
    <source>
        <dbReference type="PROSITE" id="PS51387"/>
    </source>
</evidence>
<keyword evidence="2" id="KW-0479">Metal-binding</keyword>
<evidence type="ECO:0000256" key="3">
    <source>
        <dbReference type="ARBA" id="ARBA00022827"/>
    </source>
</evidence>
<evidence type="ECO:0000256" key="4">
    <source>
        <dbReference type="ARBA" id="ARBA00023002"/>
    </source>
</evidence>
<keyword evidence="5" id="KW-0408">Iron</keyword>
<dbReference type="InterPro" id="IPR014307">
    <property type="entry name" value="Xanthine_DH_ssu"/>
</dbReference>
<dbReference type="PANTHER" id="PTHR45444">
    <property type="entry name" value="XANTHINE DEHYDROGENASE"/>
    <property type="match status" value="1"/>
</dbReference>
<dbReference type="SMART" id="SM01092">
    <property type="entry name" value="CO_deh_flav_C"/>
    <property type="match status" value="1"/>
</dbReference>
<dbReference type="PROSITE" id="PS51387">
    <property type="entry name" value="FAD_PCMH"/>
    <property type="match status" value="1"/>
</dbReference>
<protein>
    <submittedName>
        <fullName evidence="8">Xanthine dehydrogenase small subunit</fullName>
    </submittedName>
</protein>
<dbReference type="Gene3D" id="1.10.150.120">
    <property type="entry name" value="[2Fe-2S]-binding domain"/>
    <property type="match status" value="1"/>
</dbReference>
<dbReference type="Gene3D" id="3.30.465.10">
    <property type="match status" value="1"/>
</dbReference>
<feature type="domain" description="2Fe-2S ferredoxin-type" evidence="6">
    <location>
        <begin position="1"/>
        <end position="95"/>
    </location>
</feature>
<dbReference type="PROSITE" id="PS51085">
    <property type="entry name" value="2FE2S_FER_2"/>
    <property type="match status" value="1"/>
</dbReference>
<dbReference type="InterPro" id="IPR016169">
    <property type="entry name" value="FAD-bd_PCMH_sub2"/>
</dbReference>
<dbReference type="AlphaFoldDB" id="A0AA37SCN2"/>
<dbReference type="Pfam" id="PF00111">
    <property type="entry name" value="Fer2"/>
    <property type="match status" value="1"/>
</dbReference>
<dbReference type="Gene3D" id="3.30.43.10">
    <property type="entry name" value="Uridine Diphospho-n-acetylenolpyruvylglucosamine Reductase, domain 2"/>
    <property type="match status" value="1"/>
</dbReference>
<dbReference type="PROSITE" id="PS00197">
    <property type="entry name" value="2FE2S_FER_1"/>
    <property type="match status" value="1"/>
</dbReference>
<sequence length="517" mass="56575">MIKFCLNGRWVEEADISPNMTVLRYLRTQQSLTGTKEGCGSGDCGACSILLGEKIPVSKDDNDVDAGKWHYKAINGCITFLSQLHGKSVITVDALADGQQLHPAQQAMVDYHGSQCGFCTPGIIMSLAALHQNVEGEPSQHQILDALSGNLCRCTGYRPIIDAAKNMHAYPATNNVEIWQPEELVSKPVEHAGVEAETRTRFRAMKKGQAWVVDDEIQLQELLSEHPDARMVAGATDLALEVTQFHKSINKLVSIGSIPSLKTIEVQDDFITIGSAATYAEIEPTLKTHYPEFAALLDRLGSRQVRNNGTLGGNIGNASPIGDTPPVLIALGAEIELVSKNTHRWLSLDKFFLDYKQTALQSCEYIRAIRIPRLKENQALKVYKISKRIEDDISAVLAAFVFTIDDNKVTDVRSGFGGMAAIPKSACKLEKALLGQTISESAFIKAASELSKDFTPLTDVRATADYRINVAKGLIHKCAVELLNPQLVSRIEQVHTSELATSDIINQTSLTGEFYHA</sequence>
<dbReference type="Pfam" id="PF03450">
    <property type="entry name" value="CO_deh_flav_C"/>
    <property type="match status" value="1"/>
</dbReference>
<dbReference type="Pfam" id="PF00941">
    <property type="entry name" value="FAD_binding_5"/>
    <property type="match status" value="1"/>
</dbReference>
<dbReference type="InterPro" id="IPR002346">
    <property type="entry name" value="Mopterin_DH_FAD-bd"/>
</dbReference>
<dbReference type="InterPro" id="IPR016167">
    <property type="entry name" value="FAD-bd_PCMH_sub1"/>
</dbReference>
<evidence type="ECO:0000259" key="6">
    <source>
        <dbReference type="PROSITE" id="PS51085"/>
    </source>
</evidence>
<evidence type="ECO:0000313" key="9">
    <source>
        <dbReference type="Proteomes" id="UP001161389"/>
    </source>
</evidence>
<comment type="caution">
    <text evidence="8">The sequence shown here is derived from an EMBL/GenBank/DDBJ whole genome shotgun (WGS) entry which is preliminary data.</text>
</comment>
<gene>
    <name evidence="8" type="ORF">GCM10007876_30370</name>
</gene>
<dbReference type="CDD" id="cd00207">
    <property type="entry name" value="fer2"/>
    <property type="match status" value="1"/>
</dbReference>
<dbReference type="NCBIfam" id="TIGR02963">
    <property type="entry name" value="xanthine_xdhA"/>
    <property type="match status" value="1"/>
</dbReference>
<keyword evidence="3" id="KW-0274">FAD</keyword>
<dbReference type="GO" id="GO:0004854">
    <property type="term" value="F:xanthine dehydrogenase activity"/>
    <property type="evidence" value="ECO:0007669"/>
    <property type="project" value="InterPro"/>
</dbReference>
<dbReference type="SUPFAM" id="SSF47741">
    <property type="entry name" value="CO dehydrogenase ISP C-domain like"/>
    <property type="match status" value="1"/>
</dbReference>
<dbReference type="Proteomes" id="UP001161389">
    <property type="component" value="Unassembled WGS sequence"/>
</dbReference>
<dbReference type="GO" id="GO:0005506">
    <property type="term" value="F:iron ion binding"/>
    <property type="evidence" value="ECO:0007669"/>
    <property type="project" value="InterPro"/>
</dbReference>
<keyword evidence="4" id="KW-0560">Oxidoreductase</keyword>
<keyword evidence="9" id="KW-1185">Reference proteome</keyword>
<dbReference type="InterPro" id="IPR012675">
    <property type="entry name" value="Beta-grasp_dom_sf"/>
</dbReference>
<dbReference type="Gene3D" id="3.10.20.30">
    <property type="match status" value="1"/>
</dbReference>
<organism evidence="8 9">
    <name type="scientific">Litoribrevibacter albus</name>
    <dbReference type="NCBI Taxonomy" id="1473156"/>
    <lineage>
        <taxon>Bacteria</taxon>
        <taxon>Pseudomonadati</taxon>
        <taxon>Pseudomonadota</taxon>
        <taxon>Gammaproteobacteria</taxon>
        <taxon>Oceanospirillales</taxon>
        <taxon>Oceanospirillaceae</taxon>
        <taxon>Litoribrevibacter</taxon>
    </lineage>
</organism>
<dbReference type="InterPro" id="IPR036683">
    <property type="entry name" value="CO_DH_flav_C_dom_sf"/>
</dbReference>
<evidence type="ECO:0000256" key="5">
    <source>
        <dbReference type="ARBA" id="ARBA00023004"/>
    </source>
</evidence>
<dbReference type="InterPro" id="IPR002888">
    <property type="entry name" value="2Fe-2S-bd"/>
</dbReference>
<dbReference type="EMBL" id="BSNM01000016">
    <property type="protein sequence ID" value="GLQ32558.1"/>
    <property type="molecule type" value="Genomic_DNA"/>
</dbReference>
<dbReference type="InterPro" id="IPR016166">
    <property type="entry name" value="FAD-bd_PCMH"/>
</dbReference>
<dbReference type="InterPro" id="IPR036010">
    <property type="entry name" value="2Fe-2S_ferredoxin-like_sf"/>
</dbReference>
<dbReference type="Gene3D" id="3.30.390.50">
    <property type="entry name" value="CO dehydrogenase flavoprotein, C-terminal domain"/>
    <property type="match status" value="1"/>
</dbReference>
<proteinExistence type="predicted"/>
<accession>A0AA37SCN2</accession>
<dbReference type="GO" id="GO:0051537">
    <property type="term" value="F:2 iron, 2 sulfur cluster binding"/>
    <property type="evidence" value="ECO:0007669"/>
    <property type="project" value="InterPro"/>
</dbReference>
<dbReference type="PANTHER" id="PTHR45444:SF3">
    <property type="entry name" value="XANTHINE DEHYDROGENASE"/>
    <property type="match status" value="1"/>
</dbReference>
<name>A0AA37SCN2_9GAMM</name>
<dbReference type="SUPFAM" id="SSF56176">
    <property type="entry name" value="FAD-binding/transporter-associated domain-like"/>
    <property type="match status" value="1"/>
</dbReference>
<dbReference type="InterPro" id="IPR036318">
    <property type="entry name" value="FAD-bd_PCMH-like_sf"/>
</dbReference>
<keyword evidence="1" id="KW-0285">Flavoprotein</keyword>
<dbReference type="Pfam" id="PF01799">
    <property type="entry name" value="Fer2_2"/>
    <property type="match status" value="1"/>
</dbReference>
<reference evidence="8" key="2">
    <citation type="submission" date="2023-01" db="EMBL/GenBank/DDBJ databases">
        <title>Draft genome sequence of Litoribrevibacter albus strain NBRC 110071.</title>
        <authorList>
            <person name="Sun Q."/>
            <person name="Mori K."/>
        </authorList>
    </citation>
    <scope>NUCLEOTIDE SEQUENCE</scope>
    <source>
        <strain evidence="8">NBRC 110071</strain>
    </source>
</reference>
<dbReference type="InterPro" id="IPR012175">
    <property type="entry name" value="Xanth_DH_ssu_bac"/>
</dbReference>
<dbReference type="InterPro" id="IPR005107">
    <property type="entry name" value="CO_DH_flav_C"/>
</dbReference>
<feature type="domain" description="FAD-binding PCMH-type" evidence="7">
    <location>
        <begin position="202"/>
        <end position="376"/>
    </location>
</feature>
<evidence type="ECO:0000256" key="2">
    <source>
        <dbReference type="ARBA" id="ARBA00022723"/>
    </source>
</evidence>
<reference evidence="8" key="1">
    <citation type="journal article" date="2014" name="Int. J. Syst. Evol. Microbiol.">
        <title>Complete genome sequence of Corynebacterium casei LMG S-19264T (=DSM 44701T), isolated from a smear-ripened cheese.</title>
        <authorList>
            <consortium name="US DOE Joint Genome Institute (JGI-PGF)"/>
            <person name="Walter F."/>
            <person name="Albersmeier A."/>
            <person name="Kalinowski J."/>
            <person name="Ruckert C."/>
        </authorList>
    </citation>
    <scope>NUCLEOTIDE SEQUENCE</scope>
    <source>
        <strain evidence="8">NBRC 110071</strain>
    </source>
</reference>
<dbReference type="SUPFAM" id="SSF55447">
    <property type="entry name" value="CO dehydrogenase flavoprotein C-terminal domain-like"/>
    <property type="match status" value="1"/>
</dbReference>
<evidence type="ECO:0000313" key="8">
    <source>
        <dbReference type="EMBL" id="GLQ32558.1"/>
    </source>
</evidence>
<dbReference type="InterPro" id="IPR016208">
    <property type="entry name" value="Ald_Oxase/xanthine_DH-like"/>
</dbReference>
<dbReference type="PIRSF" id="PIRSF036557">
    <property type="entry name" value="XdhA_RC"/>
    <property type="match status" value="1"/>
</dbReference>
<dbReference type="InterPro" id="IPR006058">
    <property type="entry name" value="2Fe2S_fd_BS"/>
</dbReference>
<dbReference type="RefSeq" id="WP_284382589.1">
    <property type="nucleotide sequence ID" value="NZ_BSNM01000016.1"/>
</dbReference>
<dbReference type="GO" id="GO:0071949">
    <property type="term" value="F:FAD binding"/>
    <property type="evidence" value="ECO:0007669"/>
    <property type="project" value="InterPro"/>
</dbReference>
<dbReference type="InterPro" id="IPR036884">
    <property type="entry name" value="2Fe-2S-bd_dom_sf"/>
</dbReference>